<evidence type="ECO:0000313" key="2">
    <source>
        <dbReference type="Proteomes" id="UP000176186"/>
    </source>
</evidence>
<evidence type="ECO:0000313" key="1">
    <source>
        <dbReference type="EMBL" id="OGG35612.1"/>
    </source>
</evidence>
<dbReference type="STRING" id="1798401.A2363_05060"/>
<proteinExistence type="predicted"/>
<protein>
    <submittedName>
        <fullName evidence="1">Uncharacterized protein</fullName>
    </submittedName>
</protein>
<dbReference type="Proteomes" id="UP000176186">
    <property type="component" value="Unassembled WGS sequence"/>
</dbReference>
<sequence>MEQDVVRSRLRPIDLRHLNQFVIPTINIALRSVHKRAGIFIIGSVSNPTRLEYRDIDLDIAPVNPSEDAPIIGNALETAFTESPDLVTIVEHIPVPSPRGGEIIPRIFTGVQARSWFWGIPLPRFEGAIFEIHCAASFELPFSERILDEERERLSYCLWQEP</sequence>
<reference evidence="1 2" key="1">
    <citation type="journal article" date="2016" name="Nat. Commun.">
        <title>Thousands of microbial genomes shed light on interconnected biogeochemical processes in an aquifer system.</title>
        <authorList>
            <person name="Anantharaman K."/>
            <person name="Brown C.T."/>
            <person name="Hug L.A."/>
            <person name="Sharon I."/>
            <person name="Castelle C.J."/>
            <person name="Probst A.J."/>
            <person name="Thomas B.C."/>
            <person name="Singh A."/>
            <person name="Wilkins M.J."/>
            <person name="Karaoz U."/>
            <person name="Brodie E.L."/>
            <person name="Williams K.H."/>
            <person name="Hubbard S.S."/>
            <person name="Banfield J.F."/>
        </authorList>
    </citation>
    <scope>NUCLEOTIDE SEQUENCE [LARGE SCALE GENOMIC DNA]</scope>
</reference>
<accession>A0A1F6BFR1</accession>
<gene>
    <name evidence="1" type="ORF">A2363_05060</name>
</gene>
<name>A0A1F6BFR1_9BACT</name>
<dbReference type="AlphaFoldDB" id="A0A1F6BFR1"/>
<dbReference type="EMBL" id="MFKE01000011">
    <property type="protein sequence ID" value="OGG35612.1"/>
    <property type="molecule type" value="Genomic_DNA"/>
</dbReference>
<organism evidence="1 2">
    <name type="scientific">Candidatus Gottesmanbacteria bacterium RIFOXYB1_FULL_47_11</name>
    <dbReference type="NCBI Taxonomy" id="1798401"/>
    <lineage>
        <taxon>Bacteria</taxon>
        <taxon>Candidatus Gottesmaniibacteriota</taxon>
    </lineage>
</organism>
<comment type="caution">
    <text evidence="1">The sequence shown here is derived from an EMBL/GenBank/DDBJ whole genome shotgun (WGS) entry which is preliminary data.</text>
</comment>